<feature type="compositionally biased region" description="Basic residues" evidence="1">
    <location>
        <begin position="262"/>
        <end position="271"/>
    </location>
</feature>
<accession>A0A8H9HZ50</accession>
<name>A0A8H9HZ50_KITAU</name>
<dbReference type="EMBL" id="BMUB01000020">
    <property type="protein sequence ID" value="GGU98284.1"/>
    <property type="molecule type" value="Genomic_DNA"/>
</dbReference>
<feature type="region of interest" description="Disordered" evidence="1">
    <location>
        <begin position="1"/>
        <end position="71"/>
    </location>
</feature>
<reference evidence="2" key="1">
    <citation type="journal article" date="2014" name="Int. J. Syst. Evol. Microbiol.">
        <title>Complete genome sequence of Corynebacterium casei LMG S-19264T (=DSM 44701T), isolated from a smear-ripened cheese.</title>
        <authorList>
            <consortium name="US DOE Joint Genome Institute (JGI-PGF)"/>
            <person name="Walter F."/>
            <person name="Albersmeier A."/>
            <person name="Kalinowski J."/>
            <person name="Ruckert C."/>
        </authorList>
    </citation>
    <scope>NUCLEOTIDE SEQUENCE</scope>
    <source>
        <strain evidence="2">JCM 4434</strain>
    </source>
</reference>
<evidence type="ECO:0000313" key="3">
    <source>
        <dbReference type="Proteomes" id="UP000610124"/>
    </source>
</evidence>
<protein>
    <submittedName>
        <fullName evidence="2">Uncharacterized protein</fullName>
    </submittedName>
</protein>
<feature type="compositionally biased region" description="Basic and acidic residues" evidence="1">
    <location>
        <begin position="106"/>
        <end position="128"/>
    </location>
</feature>
<dbReference type="Proteomes" id="UP000610124">
    <property type="component" value="Unassembled WGS sequence"/>
</dbReference>
<comment type="caution">
    <text evidence="2">The sequence shown here is derived from an EMBL/GenBank/DDBJ whole genome shotgun (WGS) entry which is preliminary data.</text>
</comment>
<organism evidence="2 3">
    <name type="scientific">Kitasatospora aureofaciens</name>
    <name type="common">Streptomyces aureofaciens</name>
    <dbReference type="NCBI Taxonomy" id="1894"/>
    <lineage>
        <taxon>Bacteria</taxon>
        <taxon>Bacillati</taxon>
        <taxon>Actinomycetota</taxon>
        <taxon>Actinomycetes</taxon>
        <taxon>Kitasatosporales</taxon>
        <taxon>Streptomycetaceae</taxon>
        <taxon>Kitasatospora</taxon>
    </lineage>
</organism>
<feature type="compositionally biased region" description="Basic and acidic residues" evidence="1">
    <location>
        <begin position="1"/>
        <end position="10"/>
    </location>
</feature>
<feature type="region of interest" description="Disordered" evidence="1">
    <location>
        <begin position="98"/>
        <end position="146"/>
    </location>
</feature>
<evidence type="ECO:0000313" key="2">
    <source>
        <dbReference type="EMBL" id="GGU98284.1"/>
    </source>
</evidence>
<proteinExistence type="predicted"/>
<feature type="compositionally biased region" description="Low complexity" evidence="1">
    <location>
        <begin position="32"/>
        <end position="55"/>
    </location>
</feature>
<dbReference type="AlphaFoldDB" id="A0A8H9HZ50"/>
<feature type="compositionally biased region" description="Basic and acidic residues" evidence="1">
    <location>
        <begin position="231"/>
        <end position="253"/>
    </location>
</feature>
<evidence type="ECO:0000256" key="1">
    <source>
        <dbReference type="SAM" id="MobiDB-lite"/>
    </source>
</evidence>
<reference evidence="2" key="2">
    <citation type="submission" date="2020-09" db="EMBL/GenBank/DDBJ databases">
        <authorList>
            <person name="Sun Q."/>
            <person name="Ohkuma M."/>
        </authorList>
    </citation>
    <scope>NUCLEOTIDE SEQUENCE</scope>
    <source>
        <strain evidence="2">JCM 4434</strain>
    </source>
</reference>
<gene>
    <name evidence="2" type="ORF">GCM10010502_60840</name>
</gene>
<feature type="compositionally biased region" description="Low complexity" evidence="1">
    <location>
        <begin position="129"/>
        <end position="146"/>
    </location>
</feature>
<feature type="region of interest" description="Disordered" evidence="1">
    <location>
        <begin position="429"/>
        <end position="450"/>
    </location>
</feature>
<sequence>MREDHRDRPPKGPPMTSLHPSSTDPALPGPPADGADSSAGADAPPVAAGPTVTAVLSGPADSDAPFVPADRVHPAAPVGPAAPGARVCSIAAVAEGGPTGAAGAPTRHDRVPQPRTPEDVETQLRRAPADGGAAASGGTPASGGTTADRLRAAFADRLRAARAEGRSLAELAAACRRSVEEVRALLGEAGEEEGGVSGALLDGAGPGFVRFQQAAASESNRTVPVPSSAREPSREPSREPTREPTRESVRQEVRGLSSRRPSPSRRLRRMHPPADRSGQGATARETAAADPTGGQPRGAGRAGEPTGARRTAADHTPPTAGADAWAVVDGGAEQPRAVPPLGILIGGSPVQPEAVGRPEERTPVRVAAEPIRVGRGTSLVVLPSWRPAIAVSVPTEQLVLETGLTAEQLTGARLTVRMNPWALHDRELDLHGWEPGPTGPHGRPRRGGRR</sequence>
<feature type="region of interest" description="Disordered" evidence="1">
    <location>
        <begin position="216"/>
        <end position="323"/>
    </location>
</feature>